<keyword evidence="9" id="KW-1185">Reference proteome</keyword>
<evidence type="ECO:0000256" key="1">
    <source>
        <dbReference type="ARBA" id="ARBA00000073"/>
    </source>
</evidence>
<feature type="domain" description="Pseudouridine synthase RsuA/RluA-like" evidence="7">
    <location>
        <begin position="94"/>
        <end position="245"/>
    </location>
</feature>
<protein>
    <recommendedName>
        <fullName evidence="6">Pseudouridine synthase</fullName>
        <ecNumber evidence="6">5.4.99.-</ecNumber>
    </recommendedName>
</protein>
<name>A0A6I0FAW5_9FIRM</name>
<dbReference type="EC" id="5.4.99.-" evidence="6"/>
<proteinExistence type="inferred from homology"/>
<evidence type="ECO:0000259" key="7">
    <source>
        <dbReference type="Pfam" id="PF00849"/>
    </source>
</evidence>
<reference evidence="8 9" key="1">
    <citation type="submission" date="2019-10" db="EMBL/GenBank/DDBJ databases">
        <title>Alkaliphilus serpentinus sp. nov. and Alkaliphilus pronyensis sp. nov., two novel anaerobic alkaliphilic species isolated from the serpentinized-hosted hydrothermal field of the Prony Bay (New Caledonia).</title>
        <authorList>
            <person name="Postec A."/>
        </authorList>
    </citation>
    <scope>NUCLEOTIDE SEQUENCE [LARGE SCALE GENOMIC DNA]</scope>
    <source>
        <strain evidence="8 9">LacV</strain>
    </source>
</reference>
<feature type="active site" evidence="4">
    <location>
        <position position="141"/>
    </location>
</feature>
<evidence type="ECO:0000256" key="6">
    <source>
        <dbReference type="RuleBase" id="RU362028"/>
    </source>
</evidence>
<dbReference type="AlphaFoldDB" id="A0A6I0FAW5"/>
<dbReference type="PROSITE" id="PS01129">
    <property type="entry name" value="PSI_RLU"/>
    <property type="match status" value="1"/>
</dbReference>
<dbReference type="InterPro" id="IPR050188">
    <property type="entry name" value="RluA_PseudoU_synthase"/>
</dbReference>
<dbReference type="EMBL" id="WBZC01000027">
    <property type="protein sequence ID" value="KAB3534452.1"/>
    <property type="molecule type" value="Genomic_DNA"/>
</dbReference>
<dbReference type="PANTHER" id="PTHR21600:SF44">
    <property type="entry name" value="RIBOSOMAL LARGE SUBUNIT PSEUDOURIDINE SYNTHASE D"/>
    <property type="match status" value="1"/>
</dbReference>
<evidence type="ECO:0000256" key="2">
    <source>
        <dbReference type="ARBA" id="ARBA00010876"/>
    </source>
</evidence>
<dbReference type="NCBIfam" id="TIGR00005">
    <property type="entry name" value="rluA_subfam"/>
    <property type="match status" value="1"/>
</dbReference>
<dbReference type="GO" id="GO:0003723">
    <property type="term" value="F:RNA binding"/>
    <property type="evidence" value="ECO:0007669"/>
    <property type="project" value="UniProtKB-KW"/>
</dbReference>
<comment type="caution">
    <text evidence="8">The sequence shown here is derived from an EMBL/GenBank/DDBJ whole genome shotgun (WGS) entry which is preliminary data.</text>
</comment>
<organism evidence="8 9">
    <name type="scientific">Alkaliphilus pronyensis</name>
    <dbReference type="NCBI Taxonomy" id="1482732"/>
    <lineage>
        <taxon>Bacteria</taxon>
        <taxon>Bacillati</taxon>
        <taxon>Bacillota</taxon>
        <taxon>Clostridia</taxon>
        <taxon>Peptostreptococcales</taxon>
        <taxon>Natronincolaceae</taxon>
        <taxon>Alkaliphilus</taxon>
    </lineage>
</organism>
<comment type="function">
    <text evidence="6">Responsible for synthesis of pseudouridine from uracil.</text>
</comment>
<evidence type="ECO:0000313" key="8">
    <source>
        <dbReference type="EMBL" id="KAB3534452.1"/>
    </source>
</evidence>
<dbReference type="OrthoDB" id="9807829at2"/>
<dbReference type="InterPro" id="IPR006145">
    <property type="entry name" value="PsdUridine_synth_RsuA/RluA"/>
</dbReference>
<comment type="similarity">
    <text evidence="2 6">Belongs to the pseudouridine synthase RluA family.</text>
</comment>
<dbReference type="GO" id="GO:0140098">
    <property type="term" value="F:catalytic activity, acting on RNA"/>
    <property type="evidence" value="ECO:0007669"/>
    <property type="project" value="UniProtKB-ARBA"/>
</dbReference>
<keyword evidence="5" id="KW-0694">RNA-binding</keyword>
<evidence type="ECO:0000256" key="5">
    <source>
        <dbReference type="PROSITE-ProRule" id="PRU00182"/>
    </source>
</evidence>
<dbReference type="InterPro" id="IPR020103">
    <property type="entry name" value="PsdUridine_synth_cat_dom_sf"/>
</dbReference>
<dbReference type="InterPro" id="IPR006224">
    <property type="entry name" value="PsdUridine_synth_RluA-like_CS"/>
</dbReference>
<dbReference type="Gene3D" id="3.30.2350.10">
    <property type="entry name" value="Pseudouridine synthase"/>
    <property type="match status" value="1"/>
</dbReference>
<dbReference type="Proteomes" id="UP000432715">
    <property type="component" value="Unassembled WGS sequence"/>
</dbReference>
<dbReference type="GO" id="GO:0000455">
    <property type="term" value="P:enzyme-directed rRNA pseudouridine synthesis"/>
    <property type="evidence" value="ECO:0007669"/>
    <property type="project" value="TreeGrafter"/>
</dbReference>
<dbReference type="Pfam" id="PF00849">
    <property type="entry name" value="PseudoU_synth_2"/>
    <property type="match status" value="1"/>
</dbReference>
<comment type="catalytic activity">
    <reaction evidence="1 6">
        <text>a uridine in RNA = a pseudouridine in RNA</text>
        <dbReference type="Rhea" id="RHEA:48348"/>
        <dbReference type="Rhea" id="RHEA-COMP:12068"/>
        <dbReference type="Rhea" id="RHEA-COMP:12069"/>
        <dbReference type="ChEBI" id="CHEBI:65314"/>
        <dbReference type="ChEBI" id="CHEBI:65315"/>
    </reaction>
</comment>
<keyword evidence="3 6" id="KW-0413">Isomerase</keyword>
<evidence type="ECO:0000256" key="3">
    <source>
        <dbReference type="ARBA" id="ARBA00023235"/>
    </source>
</evidence>
<dbReference type="InterPro" id="IPR006225">
    <property type="entry name" value="PsdUridine_synth_RluC/D"/>
</dbReference>
<dbReference type="CDD" id="cd02869">
    <property type="entry name" value="PseudoU_synth_RluA_like"/>
    <property type="match status" value="1"/>
</dbReference>
<dbReference type="SUPFAM" id="SSF55120">
    <property type="entry name" value="Pseudouridine synthase"/>
    <property type="match status" value="1"/>
</dbReference>
<gene>
    <name evidence="8" type="ORF">F8154_08530</name>
</gene>
<accession>A0A6I0FAW5</accession>
<dbReference type="PROSITE" id="PS50889">
    <property type="entry name" value="S4"/>
    <property type="match status" value="1"/>
</dbReference>
<dbReference type="GO" id="GO:0009982">
    <property type="term" value="F:pseudouridine synthase activity"/>
    <property type="evidence" value="ECO:0007669"/>
    <property type="project" value="InterPro"/>
</dbReference>
<evidence type="ECO:0000313" key="9">
    <source>
        <dbReference type="Proteomes" id="UP000432715"/>
    </source>
</evidence>
<dbReference type="PANTHER" id="PTHR21600">
    <property type="entry name" value="MITOCHONDRIAL RNA PSEUDOURIDINE SYNTHASE"/>
    <property type="match status" value="1"/>
</dbReference>
<evidence type="ECO:0000256" key="4">
    <source>
        <dbReference type="PIRSR" id="PIRSR606225-1"/>
    </source>
</evidence>
<sequence>MLLKDKETETIMVYEVEQEDEGQPIKQVLKKKLDFSSRLLTKLKKEKKVFINNSYAKYHEILREKDIIKIDMEEEDNQFIPQDIQFNIVYEDVDLILINKQPGIVSHPTKSHSDYTIANAAAYYLQKNKKKCRIRFVNRLDMDTSGLLIIAKNPYTHHVMSQMMLKDKIQKKYITFVEGIVNKDEGIIEEPIYRPTDDSIKRIVDKRGQYSLTKYRVINRYKTATKLEVELLTGRTHQIRVHLSHIGHRIIGDTLYGKSEDQPIDRQALHAAYLKFYQPRHKNQLEVTADLPTDLIDLEDLLKIK</sequence>
<dbReference type="RefSeq" id="WP_151861195.1">
    <property type="nucleotide sequence ID" value="NZ_WBZC01000027.1"/>
</dbReference>